<keyword evidence="1" id="KW-1133">Transmembrane helix</keyword>
<comment type="caution">
    <text evidence="2">The sequence shown here is derived from an EMBL/GenBank/DDBJ whole genome shotgun (WGS) entry which is preliminary data.</text>
</comment>
<evidence type="ECO:0000313" key="2">
    <source>
        <dbReference type="EMBL" id="MFD1174840.1"/>
    </source>
</evidence>
<organism evidence="2 3">
    <name type="scientific">Paenibacillus puldeungensis</name>
    <dbReference type="NCBI Taxonomy" id="696536"/>
    <lineage>
        <taxon>Bacteria</taxon>
        <taxon>Bacillati</taxon>
        <taxon>Bacillota</taxon>
        <taxon>Bacilli</taxon>
        <taxon>Bacillales</taxon>
        <taxon>Paenibacillaceae</taxon>
        <taxon>Paenibacillus</taxon>
    </lineage>
</organism>
<protein>
    <submittedName>
        <fullName evidence="2">Uncharacterized protein</fullName>
    </submittedName>
</protein>
<name>A0ABW3RRU0_9BACL</name>
<keyword evidence="1" id="KW-0472">Membrane</keyword>
<feature type="transmembrane region" description="Helical" evidence="1">
    <location>
        <begin position="69"/>
        <end position="86"/>
    </location>
</feature>
<evidence type="ECO:0000313" key="3">
    <source>
        <dbReference type="Proteomes" id="UP001597262"/>
    </source>
</evidence>
<gene>
    <name evidence="2" type="ORF">ACFQ3W_00765</name>
</gene>
<keyword evidence="3" id="KW-1185">Reference proteome</keyword>
<reference evidence="3" key="1">
    <citation type="journal article" date="2019" name="Int. J. Syst. Evol. Microbiol.">
        <title>The Global Catalogue of Microorganisms (GCM) 10K type strain sequencing project: providing services to taxonomists for standard genome sequencing and annotation.</title>
        <authorList>
            <consortium name="The Broad Institute Genomics Platform"/>
            <consortium name="The Broad Institute Genome Sequencing Center for Infectious Disease"/>
            <person name="Wu L."/>
            <person name="Ma J."/>
        </authorList>
    </citation>
    <scope>NUCLEOTIDE SEQUENCE [LARGE SCALE GENOMIC DNA]</scope>
    <source>
        <strain evidence="3">CCUG 59189</strain>
    </source>
</reference>
<evidence type="ECO:0000256" key="1">
    <source>
        <dbReference type="SAM" id="Phobius"/>
    </source>
</evidence>
<dbReference type="RefSeq" id="WP_379315618.1">
    <property type="nucleotide sequence ID" value="NZ_JBHTLM010000001.1"/>
</dbReference>
<keyword evidence="1" id="KW-0812">Transmembrane</keyword>
<accession>A0ABW3RRU0</accession>
<dbReference type="EMBL" id="JBHTLM010000001">
    <property type="protein sequence ID" value="MFD1174840.1"/>
    <property type="molecule type" value="Genomic_DNA"/>
</dbReference>
<dbReference type="Proteomes" id="UP001597262">
    <property type="component" value="Unassembled WGS sequence"/>
</dbReference>
<dbReference type="PROSITE" id="PS51257">
    <property type="entry name" value="PROKAR_LIPOPROTEIN"/>
    <property type="match status" value="1"/>
</dbReference>
<sequence>MDVKKMQDFNRTSRGTSVGGTFLNVLAGCFYLCVFLALVGGIAITAGSLLGFDMSFAAFKIGNWEVPDLWAFPISIPIALLFYFCGKKLRKAIK</sequence>
<proteinExistence type="predicted"/>
<feature type="transmembrane region" description="Helical" evidence="1">
    <location>
        <begin position="21"/>
        <end position="49"/>
    </location>
</feature>